<feature type="compositionally biased region" description="Polar residues" evidence="1">
    <location>
        <begin position="25"/>
        <end position="34"/>
    </location>
</feature>
<accession>A0A6J5RXB5</accession>
<dbReference type="Gene3D" id="3.40.50.2000">
    <property type="entry name" value="Glycogen Phosphorylase B"/>
    <property type="match status" value="1"/>
</dbReference>
<evidence type="ECO:0000256" key="1">
    <source>
        <dbReference type="SAM" id="MobiDB-lite"/>
    </source>
</evidence>
<dbReference type="PANTHER" id="PTHR46656">
    <property type="entry name" value="PUTATIVE-RELATED"/>
    <property type="match status" value="1"/>
</dbReference>
<keyword evidence="4" id="KW-0808">Transferase</keyword>
<name>A0A6J5RXB5_9CAUD</name>
<feature type="region of interest" description="Disordered" evidence="1">
    <location>
        <begin position="1"/>
        <end position="34"/>
    </location>
</feature>
<proteinExistence type="predicted"/>
<gene>
    <name evidence="3" type="ORF">UFOVP1111_39</name>
    <name evidence="4" type="ORF">UFOVP1380_44</name>
    <name evidence="2" type="ORF">UFOVP943_44</name>
</gene>
<dbReference type="GO" id="GO:0016740">
    <property type="term" value="F:transferase activity"/>
    <property type="evidence" value="ECO:0007669"/>
    <property type="project" value="UniProtKB-KW"/>
</dbReference>
<reference evidence="4" key="1">
    <citation type="submission" date="2020-05" db="EMBL/GenBank/DDBJ databases">
        <authorList>
            <person name="Chiriac C."/>
            <person name="Salcher M."/>
            <person name="Ghai R."/>
            <person name="Kavagutti S V."/>
        </authorList>
    </citation>
    <scope>NUCLEOTIDE SEQUENCE</scope>
</reference>
<dbReference type="EMBL" id="LR797058">
    <property type="protein sequence ID" value="CAB4184199.1"/>
    <property type="molecule type" value="Genomic_DNA"/>
</dbReference>
<evidence type="ECO:0000313" key="4">
    <source>
        <dbReference type="EMBL" id="CAB4203379.1"/>
    </source>
</evidence>
<protein>
    <submittedName>
        <fullName evidence="4">Glycosyl transferase, family 1</fullName>
    </submittedName>
</protein>
<dbReference type="SUPFAM" id="SSF53756">
    <property type="entry name" value="UDP-Glycosyltransferase/glycogen phosphorylase"/>
    <property type="match status" value="1"/>
</dbReference>
<evidence type="ECO:0000313" key="3">
    <source>
        <dbReference type="EMBL" id="CAB4184199.1"/>
    </source>
</evidence>
<dbReference type="Pfam" id="PF13692">
    <property type="entry name" value="Glyco_trans_1_4"/>
    <property type="match status" value="1"/>
</dbReference>
<sequence>MKNAGNNPKHNGRTTTPRSRDVVASGNSSLARSSRPANADSLRILWYSNAPFVPTGYGTQTAQAVTRLIKEGHEVAIHAMYGLEGVSSNWNGIKMYPRGMAPYSDDVLVAHGMDWANGNPKLPALIMTLFDVWPLKSKSLDMVKNIASWVPIDHAPCPADVVDWCKKPNVKPIAMSRFGEQMLNDAGVECFYAPHGIEDVFNPDSKMVNGGRTFTGRELMGIPDDKFVVMMNAANKGASPSRKSFAENLLAFGIFAQDKPDAILYLHTEKDGAMGGVNLDHLLHACGIREDQYKIVDQYAYRTGFPQQAVASLYASADVLLSASMGEGFGLAVIEAQACGTRVIVSDFTAQPELVGSGWAVEVQPFWDAHQRSWFCIPQVGSIVDALKHAYEAPRGVDQVAVDFAKAYNADAVWEAHWKPVMKGLAEWCRASSSPS</sequence>
<dbReference type="EMBL" id="LR797330">
    <property type="protein sequence ID" value="CAB4203379.1"/>
    <property type="molecule type" value="Genomic_DNA"/>
</dbReference>
<feature type="compositionally biased region" description="Polar residues" evidence="1">
    <location>
        <begin position="1"/>
        <end position="17"/>
    </location>
</feature>
<dbReference type="PANTHER" id="PTHR46656:SF3">
    <property type="entry name" value="PUTATIVE-RELATED"/>
    <property type="match status" value="1"/>
</dbReference>
<evidence type="ECO:0000313" key="2">
    <source>
        <dbReference type="EMBL" id="CAB4173462.1"/>
    </source>
</evidence>
<organism evidence="4">
    <name type="scientific">uncultured Caudovirales phage</name>
    <dbReference type="NCBI Taxonomy" id="2100421"/>
    <lineage>
        <taxon>Viruses</taxon>
        <taxon>Duplodnaviria</taxon>
        <taxon>Heunggongvirae</taxon>
        <taxon>Uroviricota</taxon>
        <taxon>Caudoviricetes</taxon>
        <taxon>Peduoviridae</taxon>
        <taxon>Maltschvirus</taxon>
        <taxon>Maltschvirus maltsch</taxon>
    </lineage>
</organism>
<dbReference type="EMBL" id="LR796901">
    <property type="protein sequence ID" value="CAB4173462.1"/>
    <property type="molecule type" value="Genomic_DNA"/>
</dbReference>